<accession>A0A3L8SKE7</accession>
<proteinExistence type="predicted"/>
<organism evidence="1 2">
    <name type="scientific">Chloebia gouldiae</name>
    <name type="common">Gouldian finch</name>
    <name type="synonym">Erythrura gouldiae</name>
    <dbReference type="NCBI Taxonomy" id="44316"/>
    <lineage>
        <taxon>Eukaryota</taxon>
        <taxon>Metazoa</taxon>
        <taxon>Chordata</taxon>
        <taxon>Craniata</taxon>
        <taxon>Vertebrata</taxon>
        <taxon>Euteleostomi</taxon>
        <taxon>Archelosauria</taxon>
        <taxon>Archosauria</taxon>
        <taxon>Dinosauria</taxon>
        <taxon>Saurischia</taxon>
        <taxon>Theropoda</taxon>
        <taxon>Coelurosauria</taxon>
        <taxon>Aves</taxon>
        <taxon>Neognathae</taxon>
        <taxon>Neoaves</taxon>
        <taxon>Telluraves</taxon>
        <taxon>Australaves</taxon>
        <taxon>Passeriformes</taxon>
        <taxon>Passeroidea</taxon>
        <taxon>Passeridae</taxon>
        <taxon>Chloebia</taxon>
    </lineage>
</organism>
<protein>
    <submittedName>
        <fullName evidence="1">Uncharacterized protein</fullName>
    </submittedName>
</protein>
<evidence type="ECO:0000313" key="1">
    <source>
        <dbReference type="EMBL" id="RLW03575.1"/>
    </source>
</evidence>
<keyword evidence="2" id="KW-1185">Reference proteome</keyword>
<name>A0A3L8SKE7_CHLGU</name>
<dbReference type="Proteomes" id="UP000276834">
    <property type="component" value="Unassembled WGS sequence"/>
</dbReference>
<dbReference type="EMBL" id="QUSF01000015">
    <property type="protein sequence ID" value="RLW03575.1"/>
    <property type="molecule type" value="Genomic_DNA"/>
</dbReference>
<evidence type="ECO:0000313" key="2">
    <source>
        <dbReference type="Proteomes" id="UP000276834"/>
    </source>
</evidence>
<dbReference type="AlphaFoldDB" id="A0A3L8SKE7"/>
<gene>
    <name evidence="1" type="ORF">DV515_00006448</name>
</gene>
<sequence>METKYRGNAHQILVAEELLNTLMDRAGIQKSFFNRMRLVWLNMRAEVSPGSSDMSLNVL</sequence>
<comment type="caution">
    <text evidence="1">The sequence shown here is derived from an EMBL/GenBank/DDBJ whole genome shotgun (WGS) entry which is preliminary data.</text>
</comment>
<reference evidence="1 2" key="1">
    <citation type="journal article" date="2018" name="Proc. R. Soc. B">
        <title>A non-coding region near Follistatin controls head colour polymorphism in the Gouldian finch.</title>
        <authorList>
            <person name="Toomey M.B."/>
            <person name="Marques C.I."/>
            <person name="Andrade P."/>
            <person name="Araujo P.M."/>
            <person name="Sabatino S."/>
            <person name="Gazda M.A."/>
            <person name="Afonso S."/>
            <person name="Lopes R.J."/>
            <person name="Corbo J.C."/>
            <person name="Carneiro M."/>
        </authorList>
    </citation>
    <scope>NUCLEOTIDE SEQUENCE [LARGE SCALE GENOMIC DNA]</scope>
    <source>
        <strain evidence="1">Red01</strain>
        <tissue evidence="1">Muscle</tissue>
    </source>
</reference>